<evidence type="ECO:0000256" key="6">
    <source>
        <dbReference type="ARBA" id="ARBA00022763"/>
    </source>
</evidence>
<keyword evidence="4 11" id="KW-0489">Methyltransferase</keyword>
<evidence type="ECO:0000259" key="9">
    <source>
        <dbReference type="Pfam" id="PF01035"/>
    </source>
</evidence>
<dbReference type="InterPro" id="IPR001497">
    <property type="entry name" value="MethylDNA_cys_MeTrfase_AS"/>
</dbReference>
<feature type="domain" description="Methylguanine DNA methyltransferase ribonuclease-like" evidence="10">
    <location>
        <begin position="38"/>
        <end position="83"/>
    </location>
</feature>
<evidence type="ECO:0000256" key="8">
    <source>
        <dbReference type="ARBA" id="ARBA00049348"/>
    </source>
</evidence>
<dbReference type="EMBL" id="JACJMO010000015">
    <property type="protein sequence ID" value="MBM6857970.1"/>
    <property type="molecule type" value="Genomic_DNA"/>
</dbReference>
<dbReference type="GO" id="GO:0006281">
    <property type="term" value="P:DNA repair"/>
    <property type="evidence" value="ECO:0007669"/>
    <property type="project" value="UniProtKB-KW"/>
</dbReference>
<evidence type="ECO:0000256" key="5">
    <source>
        <dbReference type="ARBA" id="ARBA00022679"/>
    </source>
</evidence>
<keyword evidence="6" id="KW-0227">DNA damage</keyword>
<evidence type="ECO:0000313" key="11">
    <source>
        <dbReference type="EMBL" id="MBM6857970.1"/>
    </source>
</evidence>
<dbReference type="GO" id="GO:0032259">
    <property type="term" value="P:methylation"/>
    <property type="evidence" value="ECO:0007669"/>
    <property type="project" value="UniProtKB-KW"/>
</dbReference>
<comment type="catalytic activity">
    <reaction evidence="1">
        <text>a 4-O-methyl-thymidine in DNA + L-cysteinyl-[protein] = a thymidine in DNA + S-methyl-L-cysteinyl-[protein]</text>
        <dbReference type="Rhea" id="RHEA:53428"/>
        <dbReference type="Rhea" id="RHEA-COMP:10131"/>
        <dbReference type="Rhea" id="RHEA-COMP:10132"/>
        <dbReference type="Rhea" id="RHEA-COMP:13555"/>
        <dbReference type="Rhea" id="RHEA-COMP:13556"/>
        <dbReference type="ChEBI" id="CHEBI:29950"/>
        <dbReference type="ChEBI" id="CHEBI:82612"/>
        <dbReference type="ChEBI" id="CHEBI:137386"/>
        <dbReference type="ChEBI" id="CHEBI:137387"/>
        <dbReference type="EC" id="2.1.1.63"/>
    </reaction>
</comment>
<dbReference type="InterPro" id="IPR008332">
    <property type="entry name" value="MethylG_MeTrfase_N"/>
</dbReference>
<dbReference type="CDD" id="cd06445">
    <property type="entry name" value="ATase"/>
    <property type="match status" value="1"/>
</dbReference>
<dbReference type="InterPro" id="IPR036388">
    <property type="entry name" value="WH-like_DNA-bd_sf"/>
</dbReference>
<dbReference type="InterPro" id="IPR036631">
    <property type="entry name" value="MGMT_N_sf"/>
</dbReference>
<gene>
    <name evidence="11" type="ORF">H6D15_10225</name>
</gene>
<dbReference type="NCBIfam" id="TIGR00589">
    <property type="entry name" value="ogt"/>
    <property type="match status" value="1"/>
</dbReference>
<evidence type="ECO:0000256" key="2">
    <source>
        <dbReference type="ARBA" id="ARBA00008711"/>
    </source>
</evidence>
<evidence type="ECO:0000256" key="4">
    <source>
        <dbReference type="ARBA" id="ARBA00022603"/>
    </source>
</evidence>
<accession>A0AA41DCF5</accession>
<dbReference type="FunFam" id="1.10.10.10:FF:000214">
    <property type="entry name" value="Methylated-DNA--protein-cysteine methyltransferase"/>
    <property type="match status" value="1"/>
</dbReference>
<comment type="similarity">
    <text evidence="2">Belongs to the MGMT family.</text>
</comment>
<evidence type="ECO:0000256" key="3">
    <source>
        <dbReference type="ARBA" id="ARBA00011918"/>
    </source>
</evidence>
<dbReference type="GO" id="GO:0003908">
    <property type="term" value="F:methylated-DNA-[protein]-cysteine S-methyltransferase activity"/>
    <property type="evidence" value="ECO:0007669"/>
    <property type="project" value="UniProtKB-EC"/>
</dbReference>
<evidence type="ECO:0000313" key="12">
    <source>
        <dbReference type="Proteomes" id="UP000698924"/>
    </source>
</evidence>
<evidence type="ECO:0000259" key="10">
    <source>
        <dbReference type="Pfam" id="PF02870"/>
    </source>
</evidence>
<proteinExistence type="inferred from homology"/>
<keyword evidence="12" id="KW-1185">Reference proteome</keyword>
<organism evidence="11 12">
    <name type="scientific">Caecibacteroides pullorum</name>
    <dbReference type="NCBI Taxonomy" id="2725562"/>
    <lineage>
        <taxon>Bacteria</taxon>
        <taxon>Pseudomonadati</taxon>
        <taxon>Bacteroidota</taxon>
        <taxon>Bacteroidia</taxon>
        <taxon>Bacteroidales</taxon>
        <taxon>Bacteroidaceae</taxon>
        <taxon>Caecibacteroides</taxon>
    </lineage>
</organism>
<comment type="catalytic activity">
    <reaction evidence="8">
        <text>a 6-O-methyl-2'-deoxyguanosine in DNA + L-cysteinyl-[protein] = S-methyl-L-cysteinyl-[protein] + a 2'-deoxyguanosine in DNA</text>
        <dbReference type="Rhea" id="RHEA:24000"/>
        <dbReference type="Rhea" id="RHEA-COMP:10131"/>
        <dbReference type="Rhea" id="RHEA-COMP:10132"/>
        <dbReference type="Rhea" id="RHEA-COMP:11367"/>
        <dbReference type="Rhea" id="RHEA-COMP:11368"/>
        <dbReference type="ChEBI" id="CHEBI:29950"/>
        <dbReference type="ChEBI" id="CHEBI:82612"/>
        <dbReference type="ChEBI" id="CHEBI:85445"/>
        <dbReference type="ChEBI" id="CHEBI:85448"/>
        <dbReference type="EC" id="2.1.1.63"/>
    </reaction>
</comment>
<evidence type="ECO:0000256" key="7">
    <source>
        <dbReference type="ARBA" id="ARBA00023204"/>
    </source>
</evidence>
<dbReference type="Gene3D" id="1.10.10.10">
    <property type="entry name" value="Winged helix-like DNA-binding domain superfamily/Winged helix DNA-binding domain"/>
    <property type="match status" value="1"/>
</dbReference>
<dbReference type="Gene3D" id="3.30.160.70">
    <property type="entry name" value="Methylated DNA-protein cysteine methyltransferase domain"/>
    <property type="match status" value="1"/>
</dbReference>
<dbReference type="InterPro" id="IPR036217">
    <property type="entry name" value="MethylDNA_cys_MeTrfase_DNAb"/>
</dbReference>
<dbReference type="EC" id="2.1.1.63" evidence="3"/>
<dbReference type="PANTHER" id="PTHR10815">
    <property type="entry name" value="METHYLATED-DNA--PROTEIN-CYSTEINE METHYLTRANSFERASE"/>
    <property type="match status" value="1"/>
</dbReference>
<dbReference type="Pfam" id="PF02870">
    <property type="entry name" value="Methyltransf_1N"/>
    <property type="match status" value="1"/>
</dbReference>
<sequence>MKNWITVQEYESPCGVLLLGTMGGKLCLCNWTESRCRIKVEDRVARLLQAEYRLGSDDTLTMAVRQLDEYFAGRRQVFDLPLLPVGTEFQLSVWRELLNIPYGGICTYTVQAERLAMPRAVRAVATANGQNALSIFIPCHRVIGRNGRLTGYAGGLEAKHFLLELEAAYAPQVRALNTGAAF</sequence>
<keyword evidence="5 11" id="KW-0808">Transferase</keyword>
<dbReference type="AlphaFoldDB" id="A0AA41DCF5"/>
<dbReference type="SUPFAM" id="SSF46767">
    <property type="entry name" value="Methylated DNA-protein cysteine methyltransferase, C-terminal domain"/>
    <property type="match status" value="1"/>
</dbReference>
<comment type="caution">
    <text evidence="11">The sequence shown here is derived from an EMBL/GenBank/DDBJ whole genome shotgun (WGS) entry which is preliminary data.</text>
</comment>
<name>A0AA41DCF5_9BACT</name>
<keyword evidence="7" id="KW-0234">DNA repair</keyword>
<dbReference type="SUPFAM" id="SSF53155">
    <property type="entry name" value="Methylated DNA-protein cysteine methyltransferase domain"/>
    <property type="match status" value="1"/>
</dbReference>
<dbReference type="Pfam" id="PF01035">
    <property type="entry name" value="DNA_binding_1"/>
    <property type="match status" value="1"/>
</dbReference>
<feature type="domain" description="Methylated-DNA-[protein]-cysteine S-methyltransferase DNA binding" evidence="9">
    <location>
        <begin position="88"/>
        <end position="167"/>
    </location>
</feature>
<dbReference type="PANTHER" id="PTHR10815:SF5">
    <property type="entry name" value="METHYLATED-DNA--PROTEIN-CYSTEINE METHYLTRANSFERASE"/>
    <property type="match status" value="1"/>
</dbReference>
<protein>
    <recommendedName>
        <fullName evidence="3">methylated-DNA--[protein]-cysteine S-methyltransferase</fullName>
        <ecNumber evidence="3">2.1.1.63</ecNumber>
    </recommendedName>
</protein>
<evidence type="ECO:0000256" key="1">
    <source>
        <dbReference type="ARBA" id="ARBA00001286"/>
    </source>
</evidence>
<dbReference type="PROSITE" id="PS00374">
    <property type="entry name" value="MGMT"/>
    <property type="match status" value="1"/>
</dbReference>
<reference evidence="11 12" key="1">
    <citation type="journal article" date="2021" name="Sci. Rep.">
        <title>The distribution of antibiotic resistance genes in chicken gut microbiota commensals.</title>
        <authorList>
            <person name="Juricova H."/>
            <person name="Matiasovicova J."/>
            <person name="Kubasova T."/>
            <person name="Cejkova D."/>
            <person name="Rychlik I."/>
        </authorList>
    </citation>
    <scope>NUCLEOTIDE SEQUENCE [LARGE SCALE GENOMIC DNA]</scope>
    <source>
        <strain evidence="11 12">An421</strain>
    </source>
</reference>
<dbReference type="InterPro" id="IPR014048">
    <property type="entry name" value="MethylDNA_cys_MeTrfase_DNA-bd"/>
</dbReference>
<dbReference type="Proteomes" id="UP000698924">
    <property type="component" value="Unassembled WGS sequence"/>
</dbReference>
<dbReference type="RefSeq" id="WP_204970131.1">
    <property type="nucleotide sequence ID" value="NZ_JAAZTS010000015.1"/>
</dbReference>